<evidence type="ECO:0000313" key="1">
    <source>
        <dbReference type="EMBL" id="KAK8192522.1"/>
    </source>
</evidence>
<dbReference type="EMBL" id="JAMKPW020000044">
    <property type="protein sequence ID" value="KAK8192522.1"/>
    <property type="molecule type" value="Genomic_DNA"/>
</dbReference>
<reference evidence="1" key="1">
    <citation type="submission" date="2024-02" db="EMBL/GenBank/DDBJ databases">
        <title>Metagenome Assembled Genome of Zalaria obscura JY119.</title>
        <authorList>
            <person name="Vighnesh L."/>
            <person name="Jagadeeshwari U."/>
            <person name="Venkata Ramana C."/>
            <person name="Sasikala C."/>
        </authorList>
    </citation>
    <scope>NUCLEOTIDE SEQUENCE</scope>
    <source>
        <strain evidence="1">JY119</strain>
    </source>
</reference>
<gene>
    <name evidence="1" type="ORF">M8818_007692</name>
</gene>
<proteinExistence type="predicted"/>
<evidence type="ECO:0000313" key="2">
    <source>
        <dbReference type="Proteomes" id="UP001320706"/>
    </source>
</evidence>
<organism evidence="1 2">
    <name type="scientific">Zalaria obscura</name>
    <dbReference type="NCBI Taxonomy" id="2024903"/>
    <lineage>
        <taxon>Eukaryota</taxon>
        <taxon>Fungi</taxon>
        <taxon>Dikarya</taxon>
        <taxon>Ascomycota</taxon>
        <taxon>Pezizomycotina</taxon>
        <taxon>Dothideomycetes</taxon>
        <taxon>Dothideomycetidae</taxon>
        <taxon>Dothideales</taxon>
        <taxon>Zalariaceae</taxon>
        <taxon>Zalaria</taxon>
    </lineage>
</organism>
<dbReference type="Proteomes" id="UP001320706">
    <property type="component" value="Unassembled WGS sequence"/>
</dbReference>
<protein>
    <submittedName>
        <fullName evidence="1">Uncharacterized protein</fullName>
    </submittedName>
</protein>
<name>A0ACC3S2V0_9PEZI</name>
<accession>A0ACC3S2V0</accession>
<comment type="caution">
    <text evidence="1">The sequence shown here is derived from an EMBL/GenBank/DDBJ whole genome shotgun (WGS) entry which is preliminary data.</text>
</comment>
<sequence length="442" mass="49006">MDSTPTSLLDLLSNNIILGTTAPYLPVAGILALSATCKDLRSLILTTPDAFRHVDLSFKQSAIIDPSPIDSGGISWRAERMDEALTEDDFYAGPLRGIFSTLQKQHALVNIKTLILDGLTVPADVVREIIAEDRFNVKILSIREAKQLNERKLQQVLRYAVRPTRPEGTPKLRALYVFGPRDAPLRAAPEPKASGWSSLRAGVMSSEGAQIGAEWNQRSSAALSSSLAQPDDKWYRTSGRVLRQPTSDWPGTLQDCQGIIAFDAVLCRGPKHDVTKTRSEDYLKPAIATVALGPKGCECCGSCPEGAAIFGKSDDTCFPLLTPPPLHASTVRAAQFPTPLSTHSDGMSTIPPLILRCEDCLRGRWCERCNKWWCEACYEEPISRDHLRTEMQQLELREDLQRHGWDYIEGEKRGRPVKVYSKLCIESCLVSEMWPIVDGMWG</sequence>
<keyword evidence="2" id="KW-1185">Reference proteome</keyword>